<name>A0AAW1WHC5_RUBAR</name>
<dbReference type="SUPFAM" id="SSF52540">
    <property type="entry name" value="P-loop containing nucleoside triphosphate hydrolases"/>
    <property type="match status" value="1"/>
</dbReference>
<organism evidence="2 3">
    <name type="scientific">Rubus argutus</name>
    <name type="common">Southern blackberry</name>
    <dbReference type="NCBI Taxonomy" id="59490"/>
    <lineage>
        <taxon>Eukaryota</taxon>
        <taxon>Viridiplantae</taxon>
        <taxon>Streptophyta</taxon>
        <taxon>Embryophyta</taxon>
        <taxon>Tracheophyta</taxon>
        <taxon>Spermatophyta</taxon>
        <taxon>Magnoliopsida</taxon>
        <taxon>eudicotyledons</taxon>
        <taxon>Gunneridae</taxon>
        <taxon>Pentapetalae</taxon>
        <taxon>rosids</taxon>
        <taxon>fabids</taxon>
        <taxon>Rosales</taxon>
        <taxon>Rosaceae</taxon>
        <taxon>Rosoideae</taxon>
        <taxon>Rosoideae incertae sedis</taxon>
        <taxon>Rubus</taxon>
    </lineage>
</organism>
<dbReference type="AlphaFoldDB" id="A0AAW1WHC5"/>
<accession>A0AAW1WHC5</accession>
<evidence type="ECO:0000313" key="2">
    <source>
        <dbReference type="EMBL" id="KAK9923256.1"/>
    </source>
</evidence>
<dbReference type="Gene3D" id="3.40.50.300">
    <property type="entry name" value="P-loop containing nucleotide triphosphate hydrolases"/>
    <property type="match status" value="1"/>
</dbReference>
<sequence length="233" mass="25690">MESGDIQLGSTSIWRNHASGVEAFSTSAREEDDEEALKWAVLEKLPTYNRMRKGILTSASGKANEIDITSLGFEGRKELVDRIVLIELELIFPQLKALPTLVNWTANIIEGLLTNLCILSSRKTKFSILRNVSGIIKPCRMTLLLGPPSSGKTTLLLALAGKLDPDLKLSGTVTYNGHGMNDFVPQKTAAYISQYDLHIGEMTVRETLAFSARCQGVGTRYDMLAELSRRENS</sequence>
<dbReference type="GO" id="GO:0005524">
    <property type="term" value="F:ATP binding"/>
    <property type="evidence" value="ECO:0007669"/>
    <property type="project" value="InterPro"/>
</dbReference>
<keyword evidence="3" id="KW-1185">Reference proteome</keyword>
<dbReference type="EMBL" id="JBEDUW010000006">
    <property type="protein sequence ID" value="KAK9923256.1"/>
    <property type="molecule type" value="Genomic_DNA"/>
</dbReference>
<gene>
    <name evidence="2" type="ORF">M0R45_031686</name>
</gene>
<evidence type="ECO:0000259" key="1">
    <source>
        <dbReference type="Pfam" id="PF00005"/>
    </source>
</evidence>
<reference evidence="2 3" key="1">
    <citation type="journal article" date="2023" name="G3 (Bethesda)">
        <title>A chromosome-length genome assembly and annotation of blackberry (Rubus argutus, cv. 'Hillquist').</title>
        <authorList>
            <person name="Bruna T."/>
            <person name="Aryal R."/>
            <person name="Dudchenko O."/>
            <person name="Sargent D.J."/>
            <person name="Mead D."/>
            <person name="Buti M."/>
            <person name="Cavallini A."/>
            <person name="Hytonen T."/>
            <person name="Andres J."/>
            <person name="Pham M."/>
            <person name="Weisz D."/>
            <person name="Mascagni F."/>
            <person name="Usai G."/>
            <person name="Natali L."/>
            <person name="Bassil N."/>
            <person name="Fernandez G.E."/>
            <person name="Lomsadze A."/>
            <person name="Armour M."/>
            <person name="Olukolu B."/>
            <person name="Poorten T."/>
            <person name="Britton C."/>
            <person name="Davik J."/>
            <person name="Ashrafi H."/>
            <person name="Aiden E.L."/>
            <person name="Borodovsky M."/>
            <person name="Worthington M."/>
        </authorList>
    </citation>
    <scope>NUCLEOTIDE SEQUENCE [LARGE SCALE GENOMIC DNA]</scope>
    <source>
        <strain evidence="2">PI 553951</strain>
    </source>
</reference>
<dbReference type="InterPro" id="IPR003439">
    <property type="entry name" value="ABC_transporter-like_ATP-bd"/>
</dbReference>
<dbReference type="Pfam" id="PF00005">
    <property type="entry name" value="ABC_tran"/>
    <property type="match status" value="1"/>
</dbReference>
<dbReference type="Proteomes" id="UP001457282">
    <property type="component" value="Unassembled WGS sequence"/>
</dbReference>
<feature type="domain" description="ABC transporter" evidence="1">
    <location>
        <begin position="129"/>
        <end position="223"/>
    </location>
</feature>
<dbReference type="InterPro" id="IPR027417">
    <property type="entry name" value="P-loop_NTPase"/>
</dbReference>
<evidence type="ECO:0000313" key="3">
    <source>
        <dbReference type="Proteomes" id="UP001457282"/>
    </source>
</evidence>
<dbReference type="PANTHER" id="PTHR48040">
    <property type="entry name" value="PLEIOTROPIC DRUG RESISTANCE PROTEIN 1-LIKE ISOFORM X1"/>
    <property type="match status" value="1"/>
</dbReference>
<dbReference type="GO" id="GO:0016887">
    <property type="term" value="F:ATP hydrolysis activity"/>
    <property type="evidence" value="ECO:0007669"/>
    <property type="project" value="InterPro"/>
</dbReference>
<comment type="caution">
    <text evidence="2">The sequence shown here is derived from an EMBL/GenBank/DDBJ whole genome shotgun (WGS) entry which is preliminary data.</text>
</comment>
<protein>
    <recommendedName>
        <fullName evidence="1">ABC transporter domain-containing protein</fullName>
    </recommendedName>
</protein>
<dbReference type="PANTHER" id="PTHR48040:SF20">
    <property type="entry name" value="PLEIOTROPIC DRUG RESISTANCE PROTEIN 1"/>
    <property type="match status" value="1"/>
</dbReference>
<proteinExistence type="predicted"/>